<dbReference type="CDD" id="cd00392">
    <property type="entry name" value="Ribosomal_L13"/>
    <property type="match status" value="1"/>
</dbReference>
<evidence type="ECO:0000256" key="5">
    <source>
        <dbReference type="HAMAP-Rule" id="MF_01366"/>
    </source>
</evidence>
<dbReference type="InterPro" id="IPR023563">
    <property type="entry name" value="Ribosomal_uL13_CS"/>
</dbReference>
<evidence type="ECO:0000256" key="3">
    <source>
        <dbReference type="ARBA" id="ARBA00023274"/>
    </source>
</evidence>
<dbReference type="AlphaFoldDB" id="A0A521E8J3"/>
<dbReference type="HAMAP" id="MF_01366">
    <property type="entry name" value="Ribosomal_uL13"/>
    <property type="match status" value="1"/>
</dbReference>
<dbReference type="GO" id="GO:0006412">
    <property type="term" value="P:translation"/>
    <property type="evidence" value="ECO:0007669"/>
    <property type="project" value="UniProtKB-UniRule"/>
</dbReference>
<comment type="similarity">
    <text evidence="1 5 6">Belongs to the universal ribosomal protein uL13 family.</text>
</comment>
<evidence type="ECO:0000313" key="8">
    <source>
        <dbReference type="EMBL" id="SMO79490.1"/>
    </source>
</evidence>
<dbReference type="PANTHER" id="PTHR11545">
    <property type="entry name" value="RIBOSOMAL PROTEIN L13"/>
    <property type="match status" value="1"/>
</dbReference>
<dbReference type="GO" id="GO:0003729">
    <property type="term" value="F:mRNA binding"/>
    <property type="evidence" value="ECO:0007669"/>
    <property type="project" value="TreeGrafter"/>
</dbReference>
<evidence type="ECO:0000256" key="2">
    <source>
        <dbReference type="ARBA" id="ARBA00022980"/>
    </source>
</evidence>
<dbReference type="FunFam" id="3.90.1180.10:FF:000001">
    <property type="entry name" value="50S ribosomal protein L13"/>
    <property type="match status" value="1"/>
</dbReference>
<evidence type="ECO:0000256" key="6">
    <source>
        <dbReference type="RuleBase" id="RU003877"/>
    </source>
</evidence>
<dbReference type="EMBL" id="FXTI01000008">
    <property type="protein sequence ID" value="SMO79490.1"/>
    <property type="molecule type" value="Genomic_DNA"/>
</dbReference>
<keyword evidence="3 5" id="KW-0687">Ribonucleoprotein</keyword>
<dbReference type="OrthoDB" id="9801330at2"/>
<dbReference type="Gene3D" id="3.90.1180.10">
    <property type="entry name" value="Ribosomal protein L13"/>
    <property type="match status" value="1"/>
</dbReference>
<evidence type="ECO:0000313" key="9">
    <source>
        <dbReference type="Proteomes" id="UP000315636"/>
    </source>
</evidence>
<dbReference type="InterPro" id="IPR005822">
    <property type="entry name" value="Ribosomal_uL13"/>
</dbReference>
<name>A0A521E8J3_9BACL</name>
<evidence type="ECO:0000256" key="1">
    <source>
        <dbReference type="ARBA" id="ARBA00006227"/>
    </source>
</evidence>
<dbReference type="GO" id="GO:0022625">
    <property type="term" value="C:cytosolic large ribosomal subunit"/>
    <property type="evidence" value="ECO:0007669"/>
    <property type="project" value="TreeGrafter"/>
</dbReference>
<comment type="function">
    <text evidence="5 7">This protein is one of the early assembly proteins of the 50S ribosomal subunit, although it is not seen to bind rRNA by itself. It is important during the early stages of 50S assembly.</text>
</comment>
<dbReference type="PANTHER" id="PTHR11545:SF2">
    <property type="entry name" value="LARGE RIBOSOMAL SUBUNIT PROTEIN UL13M"/>
    <property type="match status" value="1"/>
</dbReference>
<organism evidence="8 9">
    <name type="scientific">Melghirimyces algeriensis</name>
    <dbReference type="NCBI Taxonomy" id="910412"/>
    <lineage>
        <taxon>Bacteria</taxon>
        <taxon>Bacillati</taxon>
        <taxon>Bacillota</taxon>
        <taxon>Bacilli</taxon>
        <taxon>Bacillales</taxon>
        <taxon>Thermoactinomycetaceae</taxon>
        <taxon>Melghirimyces</taxon>
    </lineage>
</organism>
<dbReference type="InterPro" id="IPR005823">
    <property type="entry name" value="Ribosomal_uL13_bac-type"/>
</dbReference>
<dbReference type="Pfam" id="PF00572">
    <property type="entry name" value="Ribosomal_L13"/>
    <property type="match status" value="1"/>
</dbReference>
<dbReference type="RefSeq" id="WP_142505983.1">
    <property type="nucleotide sequence ID" value="NZ_FXTI01000008.1"/>
</dbReference>
<dbReference type="GO" id="GO:0003735">
    <property type="term" value="F:structural constituent of ribosome"/>
    <property type="evidence" value="ECO:0007669"/>
    <property type="project" value="InterPro"/>
</dbReference>
<dbReference type="InterPro" id="IPR036899">
    <property type="entry name" value="Ribosomal_uL13_sf"/>
</dbReference>
<dbReference type="PROSITE" id="PS00783">
    <property type="entry name" value="RIBOSOMAL_L13"/>
    <property type="match status" value="1"/>
</dbReference>
<dbReference type="PIRSF" id="PIRSF002181">
    <property type="entry name" value="Ribosomal_L13"/>
    <property type="match status" value="1"/>
</dbReference>
<comment type="subunit">
    <text evidence="5">Part of the 50S ribosomal subunit.</text>
</comment>
<keyword evidence="2 5" id="KW-0689">Ribosomal protein</keyword>
<accession>A0A521E8J3</accession>
<reference evidence="8 9" key="1">
    <citation type="submission" date="2017-05" db="EMBL/GenBank/DDBJ databases">
        <authorList>
            <person name="Varghese N."/>
            <person name="Submissions S."/>
        </authorList>
    </citation>
    <scope>NUCLEOTIDE SEQUENCE [LARGE SCALE GENOMIC DNA]</scope>
    <source>
        <strain evidence="8 9">DSM 45474</strain>
    </source>
</reference>
<dbReference type="GO" id="GO:0017148">
    <property type="term" value="P:negative regulation of translation"/>
    <property type="evidence" value="ECO:0007669"/>
    <property type="project" value="TreeGrafter"/>
</dbReference>
<dbReference type="Proteomes" id="UP000315636">
    <property type="component" value="Unassembled WGS sequence"/>
</dbReference>
<protein>
    <recommendedName>
        <fullName evidence="4 5">Large ribosomal subunit protein uL13</fullName>
    </recommendedName>
</protein>
<dbReference type="NCBIfam" id="TIGR01066">
    <property type="entry name" value="rplM_bact"/>
    <property type="match status" value="1"/>
</dbReference>
<keyword evidence="9" id="KW-1185">Reference proteome</keyword>
<dbReference type="SUPFAM" id="SSF52161">
    <property type="entry name" value="Ribosomal protein L13"/>
    <property type="match status" value="1"/>
</dbReference>
<sequence length="145" mass="16536">MRTTFMAKPNQVERKWYVVDATDLPLGRLATEVATLLRGKHKPEYTPHVDTGDFVVVINASKVHLTGKKPAKKVYYRHSGYPGGIKSITAGELREKNPQRMIELAVRGMLPKNILGRKQLKKLKVYAGSEHPHQAQQPQEWEVRR</sequence>
<proteinExistence type="inferred from homology"/>
<evidence type="ECO:0000256" key="7">
    <source>
        <dbReference type="RuleBase" id="RU003878"/>
    </source>
</evidence>
<evidence type="ECO:0000256" key="4">
    <source>
        <dbReference type="ARBA" id="ARBA00035201"/>
    </source>
</evidence>
<gene>
    <name evidence="5 7" type="primary">rplM</name>
    <name evidence="8" type="ORF">SAMN06264849_10810</name>
</gene>